<dbReference type="PANTHER" id="PTHR19134:SF449">
    <property type="entry name" value="TYROSINE-PROTEIN PHOSPHATASE 1"/>
    <property type="match status" value="1"/>
</dbReference>
<feature type="domain" description="Tyrosine specific protein phosphatases" evidence="3">
    <location>
        <begin position="519"/>
        <end position="588"/>
    </location>
</feature>
<dbReference type="InterPro" id="IPR000387">
    <property type="entry name" value="Tyr_Pase_dom"/>
</dbReference>
<dbReference type="InterPro" id="IPR000242">
    <property type="entry name" value="PTP_cat"/>
</dbReference>
<dbReference type="CDD" id="cd00047">
    <property type="entry name" value="PTPc"/>
    <property type="match status" value="1"/>
</dbReference>
<evidence type="ECO:0000259" key="3">
    <source>
        <dbReference type="PROSITE" id="PS50056"/>
    </source>
</evidence>
<dbReference type="EMBL" id="BLXT01007588">
    <property type="protein sequence ID" value="GFO40161.1"/>
    <property type="molecule type" value="Genomic_DNA"/>
</dbReference>
<proteinExistence type="predicted"/>
<dbReference type="PROSITE" id="PS50055">
    <property type="entry name" value="TYR_PHOSPHATASE_PTP"/>
    <property type="match status" value="2"/>
</dbReference>
<keyword evidence="5" id="KW-1185">Reference proteome</keyword>
<dbReference type="SMART" id="SM00404">
    <property type="entry name" value="PTPc_motif"/>
    <property type="match status" value="1"/>
</dbReference>
<keyword evidence="1" id="KW-1133">Transmembrane helix</keyword>
<comment type="caution">
    <text evidence="4">The sequence shown here is derived from an EMBL/GenBank/DDBJ whole genome shotgun (WGS) entry which is preliminary data.</text>
</comment>
<dbReference type="GO" id="GO:0004725">
    <property type="term" value="F:protein tyrosine phosphatase activity"/>
    <property type="evidence" value="ECO:0007669"/>
    <property type="project" value="InterPro"/>
</dbReference>
<dbReference type="Proteomes" id="UP000735302">
    <property type="component" value="Unassembled WGS sequence"/>
</dbReference>
<dbReference type="InterPro" id="IPR050348">
    <property type="entry name" value="Protein-Tyr_Phosphatase"/>
</dbReference>
<protein>
    <submittedName>
        <fullName evidence="4">Receptor-type tyrosine-protein phosphatase kappa</fullName>
    </submittedName>
</protein>
<dbReference type="InterPro" id="IPR009030">
    <property type="entry name" value="Growth_fac_rcpt_cys_sf"/>
</dbReference>
<feature type="domain" description="Tyrosine-protein phosphatase" evidence="2">
    <location>
        <begin position="367"/>
        <end position="597"/>
    </location>
</feature>
<evidence type="ECO:0000313" key="4">
    <source>
        <dbReference type="EMBL" id="GFO40161.1"/>
    </source>
</evidence>
<dbReference type="AlphaFoldDB" id="A0AAV4D7Z5"/>
<gene>
    <name evidence="4" type="ORF">PoB_006666600</name>
</gene>
<dbReference type="PRINTS" id="PR00700">
    <property type="entry name" value="PRTYPHPHTASE"/>
</dbReference>
<dbReference type="PROSITE" id="PS00383">
    <property type="entry name" value="TYR_PHOSPHATASE_1"/>
    <property type="match status" value="1"/>
</dbReference>
<dbReference type="PANTHER" id="PTHR19134">
    <property type="entry name" value="RECEPTOR-TYPE TYROSINE-PROTEIN PHOSPHATASE"/>
    <property type="match status" value="1"/>
</dbReference>
<dbReference type="Pfam" id="PF00102">
    <property type="entry name" value="Y_phosphatase"/>
    <property type="match status" value="2"/>
</dbReference>
<dbReference type="InterPro" id="IPR003595">
    <property type="entry name" value="Tyr_Pase_cat"/>
</dbReference>
<dbReference type="SUPFAM" id="SSF52799">
    <property type="entry name" value="(Phosphotyrosine protein) phosphatases II"/>
    <property type="match status" value="2"/>
</dbReference>
<organism evidence="4 5">
    <name type="scientific">Plakobranchus ocellatus</name>
    <dbReference type="NCBI Taxonomy" id="259542"/>
    <lineage>
        <taxon>Eukaryota</taxon>
        <taxon>Metazoa</taxon>
        <taxon>Spiralia</taxon>
        <taxon>Lophotrochozoa</taxon>
        <taxon>Mollusca</taxon>
        <taxon>Gastropoda</taxon>
        <taxon>Heterobranchia</taxon>
        <taxon>Euthyneura</taxon>
        <taxon>Panpulmonata</taxon>
        <taxon>Sacoglossa</taxon>
        <taxon>Placobranchoidea</taxon>
        <taxon>Plakobranchidae</taxon>
        <taxon>Plakobranchus</taxon>
    </lineage>
</organism>
<dbReference type="Gene3D" id="2.170.300.10">
    <property type="entry name" value="Tie2 ligand-binding domain superfamily"/>
    <property type="match status" value="1"/>
</dbReference>
<dbReference type="PROSITE" id="PS50056">
    <property type="entry name" value="TYR_PHOSPHATASE_2"/>
    <property type="match status" value="1"/>
</dbReference>
<feature type="transmembrane region" description="Helical" evidence="1">
    <location>
        <begin position="228"/>
        <end position="253"/>
    </location>
</feature>
<evidence type="ECO:0000256" key="1">
    <source>
        <dbReference type="SAM" id="Phobius"/>
    </source>
</evidence>
<dbReference type="InterPro" id="IPR016130">
    <property type="entry name" value="Tyr_Pase_AS"/>
</dbReference>
<dbReference type="Gene3D" id="3.90.190.10">
    <property type="entry name" value="Protein tyrosine phosphatase superfamily"/>
    <property type="match status" value="2"/>
</dbReference>
<keyword evidence="1" id="KW-0472">Membrane</keyword>
<keyword evidence="4" id="KW-0675">Receptor</keyword>
<dbReference type="SUPFAM" id="SSF57184">
    <property type="entry name" value="Growth factor receptor domain"/>
    <property type="match status" value="1"/>
</dbReference>
<evidence type="ECO:0000259" key="2">
    <source>
        <dbReference type="PROSITE" id="PS50055"/>
    </source>
</evidence>
<name>A0AAV4D7Z5_9GAST</name>
<dbReference type="SMART" id="SM00194">
    <property type="entry name" value="PTPc"/>
    <property type="match status" value="1"/>
</dbReference>
<dbReference type="InterPro" id="IPR029021">
    <property type="entry name" value="Prot-tyrosine_phosphatase-like"/>
</dbReference>
<accession>A0AAV4D7Z5</accession>
<sequence length="859" mass="94334">MEAWLTINGRRPAANGRDARQNCPRGRYGPGCSLFCNANCAGQGDPCHHVDGTCTQGCDPGYQGSHCEQACDQGTYGQDCNETCANTCGGVANTCNHVNGTCDLDCDPGYVGALCDVECPAGMFGLKCEGNCSTHCAGKDNACNHVDGTCSGGCDPGYRTAQCNVSCDQGTYGQDCNETCANTCAGESNSCNYMNGTCDQGCKQGYVGALCDLEAEQVGGGGDGAGEALIPAVAGASAAVIVIVAIIAILLWMRHTRSKHSTLNGISESTSDTEIPYANFAGHTFNTKADTLPTASVVTKKNEAYEDETDDDIETAILNAVTGDASVPMEQLKAYLHVHSSDSHFKDQFTAIPLDLGKKRMHGLSVQNSKKNRYKNIFPYDDTRVLLKVDERKKLTDYINASYIRDYDGSEAIIASQAPNEVILNDFVRMLWEQGVDRMVMLTNLIEMGKAKCTMYWPEDGEKDFGDFKIQLLTIQMFAEYTIRHLQLRKGNEPPRDLTHFHFTAWPDKSVPENPWGLVDFYHRVMASPSSGTLLVHCSAGVGRSGTFIALCNALREAEATGKVDFRSILLRLRQDRMHMIQTLGQYTFLHKAVLVGHMTSGTTIKVSDLPARFRSLEGGASGDKSARSYQQEFDELAAVCDDTTAMSNAQSDEDEHIYGNQQFVVKKQKDRLGNILPNRAYRPDLIPDDKDMDTYINAVLVPNLVKKSQDILTQLPLPSTVNDFWRLVTQYRVSHIVAFEVDTKVTDETIGDFLPESETEPLDTDRFEIRSTTVAENFAVKEMSVTVRMKDMQGPSSSNDQRTLTCLLCKNTTLDAEDVLELVAKIKACKSSETSRTIYMCRLVFSFYPLTLMASGFR</sequence>
<feature type="domain" description="Tyrosine-protein phosphatase" evidence="2">
    <location>
        <begin position="630"/>
        <end position="859"/>
    </location>
</feature>
<reference evidence="4 5" key="1">
    <citation type="journal article" date="2021" name="Elife">
        <title>Chloroplast acquisition without the gene transfer in kleptoplastic sea slugs, Plakobranchus ocellatus.</title>
        <authorList>
            <person name="Maeda T."/>
            <person name="Takahashi S."/>
            <person name="Yoshida T."/>
            <person name="Shimamura S."/>
            <person name="Takaki Y."/>
            <person name="Nagai Y."/>
            <person name="Toyoda A."/>
            <person name="Suzuki Y."/>
            <person name="Arimoto A."/>
            <person name="Ishii H."/>
            <person name="Satoh N."/>
            <person name="Nishiyama T."/>
            <person name="Hasebe M."/>
            <person name="Maruyama T."/>
            <person name="Minagawa J."/>
            <person name="Obokata J."/>
            <person name="Shigenobu S."/>
        </authorList>
    </citation>
    <scope>NUCLEOTIDE SEQUENCE [LARGE SCALE GENOMIC DNA]</scope>
</reference>
<evidence type="ECO:0000313" key="5">
    <source>
        <dbReference type="Proteomes" id="UP000735302"/>
    </source>
</evidence>
<keyword evidence="1" id="KW-0812">Transmembrane</keyword>